<keyword evidence="2 5" id="KW-0479">Metal-binding</keyword>
<gene>
    <name evidence="7" type="ORF">SAMN05216552_104510</name>
</gene>
<dbReference type="Gene3D" id="3.20.20.60">
    <property type="entry name" value="Phosphoenolpyruvate-binding domains"/>
    <property type="match status" value="1"/>
</dbReference>
<dbReference type="AlphaFoldDB" id="A0A1I7M064"/>
<sequence length="275" mass="28316">MSADIAFIPRSYLFVPGDRPERFGKAFGAGADAVVVDLEDAVAPDRKDAARAALAAWRAAGQERGGRLVVRVNDDASPWFADDLDMLRTLGPCEVMLPKAESARQLERLAAALPAGTGVIALIESARGVLAAEAVAAAPGVARLAFGTLDYALDLGLDDDPRGLLYPASRIALASRAAGLPPPVAGVTAGFNDDAALREDFGLARACGFGAKLCVHPRQVAPVHAMLAPSAEQRDWAARVVAAAGAGGGAVQVDGKMVDRPVLVRANAILARGPA</sequence>
<comment type="cofactor">
    <cofactor evidence="1">
        <name>Mg(2+)</name>
        <dbReference type="ChEBI" id="CHEBI:18420"/>
    </cofactor>
</comment>
<accession>A0A1I7M064</accession>
<feature type="binding site" evidence="5">
    <location>
        <position position="150"/>
    </location>
    <ligand>
        <name>Mg(2+)</name>
        <dbReference type="ChEBI" id="CHEBI:18420"/>
    </ligand>
</feature>
<keyword evidence="7" id="KW-0456">Lyase</keyword>
<keyword evidence="8" id="KW-1185">Reference proteome</keyword>
<keyword evidence="3 5" id="KW-0460">Magnesium</keyword>
<evidence type="ECO:0000259" key="6">
    <source>
        <dbReference type="Pfam" id="PF03328"/>
    </source>
</evidence>
<dbReference type="EMBL" id="FPBO01000045">
    <property type="protein sequence ID" value="SFV15190.1"/>
    <property type="molecule type" value="Genomic_DNA"/>
</dbReference>
<dbReference type="InterPro" id="IPR005000">
    <property type="entry name" value="Aldolase/citrate-lyase_domain"/>
</dbReference>
<dbReference type="STRING" id="1035707.SAMN05216552_104510"/>
<dbReference type="PANTHER" id="PTHR32308">
    <property type="entry name" value="LYASE BETA SUBUNIT, PUTATIVE (AFU_ORTHOLOGUE AFUA_4G13030)-RELATED"/>
    <property type="match status" value="1"/>
</dbReference>
<evidence type="ECO:0000256" key="4">
    <source>
        <dbReference type="PIRSR" id="PIRSR015582-1"/>
    </source>
</evidence>
<feature type="binding site" evidence="4">
    <location>
        <position position="124"/>
    </location>
    <ligand>
        <name>substrate</name>
    </ligand>
</feature>
<dbReference type="PANTHER" id="PTHR32308:SF10">
    <property type="entry name" value="CITRATE LYASE SUBUNIT BETA"/>
    <property type="match status" value="1"/>
</dbReference>
<evidence type="ECO:0000256" key="2">
    <source>
        <dbReference type="ARBA" id="ARBA00022723"/>
    </source>
</evidence>
<dbReference type="RefSeq" id="WP_093560157.1">
    <property type="nucleotide sequence ID" value="NZ_FPBO01000045.1"/>
</dbReference>
<feature type="binding site" evidence="4">
    <location>
        <position position="71"/>
    </location>
    <ligand>
        <name>substrate</name>
    </ligand>
</feature>
<evidence type="ECO:0000313" key="8">
    <source>
        <dbReference type="Proteomes" id="UP000199391"/>
    </source>
</evidence>
<feature type="binding site" evidence="5">
    <location>
        <position position="124"/>
    </location>
    <ligand>
        <name>Mg(2+)</name>
        <dbReference type="ChEBI" id="CHEBI:18420"/>
    </ligand>
</feature>
<dbReference type="InterPro" id="IPR011206">
    <property type="entry name" value="Citrate_lyase_beta/mcl1/mcl2"/>
</dbReference>
<dbReference type="OrthoDB" id="348111at2"/>
<dbReference type="PIRSF" id="PIRSF015582">
    <property type="entry name" value="Cit_lyase_B"/>
    <property type="match status" value="1"/>
</dbReference>
<dbReference type="Proteomes" id="UP000199391">
    <property type="component" value="Unassembled WGS sequence"/>
</dbReference>
<reference evidence="8" key="1">
    <citation type="submission" date="2016-10" db="EMBL/GenBank/DDBJ databases">
        <authorList>
            <person name="Varghese N."/>
            <person name="Submissions S."/>
        </authorList>
    </citation>
    <scope>NUCLEOTIDE SEQUENCE [LARGE SCALE GENOMIC DNA]</scope>
    <source>
        <strain evidence="8">CGMCC 1.11014</strain>
    </source>
</reference>
<proteinExistence type="predicted"/>
<evidence type="ECO:0000256" key="3">
    <source>
        <dbReference type="ARBA" id="ARBA00022842"/>
    </source>
</evidence>
<dbReference type="InterPro" id="IPR015813">
    <property type="entry name" value="Pyrv/PenolPyrv_kinase-like_dom"/>
</dbReference>
<dbReference type="InterPro" id="IPR040442">
    <property type="entry name" value="Pyrv_kinase-like_dom_sf"/>
</dbReference>
<dbReference type="GO" id="GO:0006107">
    <property type="term" value="P:oxaloacetate metabolic process"/>
    <property type="evidence" value="ECO:0007669"/>
    <property type="project" value="TreeGrafter"/>
</dbReference>
<dbReference type="GO" id="GO:0016829">
    <property type="term" value="F:lyase activity"/>
    <property type="evidence" value="ECO:0007669"/>
    <property type="project" value="UniProtKB-KW"/>
</dbReference>
<protein>
    <submittedName>
        <fullName evidence="7">Citrate lyase subunit beta / citryl-CoA lyase</fullName>
    </submittedName>
</protein>
<name>A0A1I7M064_9BURK</name>
<evidence type="ECO:0000256" key="1">
    <source>
        <dbReference type="ARBA" id="ARBA00001946"/>
    </source>
</evidence>
<dbReference type="GO" id="GO:0000287">
    <property type="term" value="F:magnesium ion binding"/>
    <property type="evidence" value="ECO:0007669"/>
    <property type="project" value="TreeGrafter"/>
</dbReference>
<organism evidence="7 8">
    <name type="scientific">Pseudoduganella namucuonensis</name>
    <dbReference type="NCBI Taxonomy" id="1035707"/>
    <lineage>
        <taxon>Bacteria</taxon>
        <taxon>Pseudomonadati</taxon>
        <taxon>Pseudomonadota</taxon>
        <taxon>Betaproteobacteria</taxon>
        <taxon>Burkholderiales</taxon>
        <taxon>Oxalobacteraceae</taxon>
        <taxon>Telluria group</taxon>
        <taxon>Pseudoduganella</taxon>
    </lineage>
</organism>
<feature type="domain" description="HpcH/HpaI aldolase/citrate lyase" evidence="6">
    <location>
        <begin position="10"/>
        <end position="217"/>
    </location>
</feature>
<dbReference type="SUPFAM" id="SSF51621">
    <property type="entry name" value="Phosphoenolpyruvate/pyruvate domain"/>
    <property type="match status" value="1"/>
</dbReference>
<dbReference type="Pfam" id="PF03328">
    <property type="entry name" value="HpcH_HpaI"/>
    <property type="match status" value="1"/>
</dbReference>
<evidence type="ECO:0000313" key="7">
    <source>
        <dbReference type="EMBL" id="SFV15190.1"/>
    </source>
</evidence>
<evidence type="ECO:0000256" key="5">
    <source>
        <dbReference type="PIRSR" id="PIRSR015582-2"/>
    </source>
</evidence>